<evidence type="ECO:0000313" key="1">
    <source>
        <dbReference type="EMBL" id="MBK9981063.1"/>
    </source>
</evidence>
<accession>A0A9D7SQ74</accession>
<dbReference type="InterPro" id="IPR018841">
    <property type="entry name" value="DUF2442"/>
</dbReference>
<dbReference type="InterPro" id="IPR036782">
    <property type="entry name" value="NE0471-like_N"/>
</dbReference>
<organism evidence="1 2">
    <name type="scientific">Candidatus Opimibacter skivensis</name>
    <dbReference type="NCBI Taxonomy" id="2982028"/>
    <lineage>
        <taxon>Bacteria</taxon>
        <taxon>Pseudomonadati</taxon>
        <taxon>Bacteroidota</taxon>
        <taxon>Saprospiria</taxon>
        <taxon>Saprospirales</taxon>
        <taxon>Saprospiraceae</taxon>
        <taxon>Candidatus Opimibacter</taxon>
    </lineage>
</organism>
<reference evidence="1 2" key="1">
    <citation type="submission" date="2020-10" db="EMBL/GenBank/DDBJ databases">
        <title>Connecting structure to function with the recovery of over 1000 high-quality activated sludge metagenome-assembled genomes encoding full-length rRNA genes using long-read sequencing.</title>
        <authorList>
            <person name="Singleton C.M."/>
            <person name="Petriglieri F."/>
            <person name="Kristensen J.M."/>
            <person name="Kirkegaard R.H."/>
            <person name="Michaelsen T.Y."/>
            <person name="Andersen M.H."/>
            <person name="Karst S.M."/>
            <person name="Dueholm M.S."/>
            <person name="Nielsen P.H."/>
            <person name="Albertsen M."/>
        </authorList>
    </citation>
    <scope>NUCLEOTIDE SEQUENCE [LARGE SCALE GENOMIC DNA]</scope>
    <source>
        <strain evidence="1">Ribe_18-Q3-R11-54_MAXAC.273</strain>
    </source>
</reference>
<sequence length="82" mass="9189">MNTVKDYKVLNGYRIWLRFEDGFESTISLKPLLNKGIALELLDATVFEKVTIESGGGLAWENGFDICPNILRTLSEEKAPVV</sequence>
<dbReference type="EMBL" id="JADKGY010000001">
    <property type="protein sequence ID" value="MBK9981063.1"/>
    <property type="molecule type" value="Genomic_DNA"/>
</dbReference>
<dbReference type="SUPFAM" id="SSF143880">
    <property type="entry name" value="NE0471 N-terminal domain-like"/>
    <property type="match status" value="1"/>
</dbReference>
<dbReference type="Proteomes" id="UP000808337">
    <property type="component" value="Unassembled WGS sequence"/>
</dbReference>
<protein>
    <submittedName>
        <fullName evidence="1">DUF2442 domain-containing protein</fullName>
    </submittedName>
</protein>
<dbReference type="AlphaFoldDB" id="A0A9D7SQ74"/>
<evidence type="ECO:0000313" key="2">
    <source>
        <dbReference type="Proteomes" id="UP000808337"/>
    </source>
</evidence>
<gene>
    <name evidence="1" type="ORF">IPP15_01330</name>
</gene>
<comment type="caution">
    <text evidence="1">The sequence shown here is derived from an EMBL/GenBank/DDBJ whole genome shotgun (WGS) entry which is preliminary data.</text>
</comment>
<name>A0A9D7SQ74_9BACT</name>
<proteinExistence type="predicted"/>
<dbReference type="Pfam" id="PF10387">
    <property type="entry name" value="DUF2442"/>
    <property type="match status" value="1"/>
</dbReference>
<dbReference type="Gene3D" id="3.30.2020.10">
    <property type="entry name" value="NE0471-like N-terminal domain"/>
    <property type="match status" value="1"/>
</dbReference>